<dbReference type="PANTHER" id="PTHR31375">
    <property type="match status" value="1"/>
</dbReference>
<dbReference type="Proteomes" id="UP000594263">
    <property type="component" value="Unplaced"/>
</dbReference>
<evidence type="ECO:0000256" key="3">
    <source>
        <dbReference type="ARBA" id="ARBA00022512"/>
    </source>
</evidence>
<dbReference type="GO" id="GO:0071555">
    <property type="term" value="P:cell wall organization"/>
    <property type="evidence" value="ECO:0007669"/>
    <property type="project" value="UniProtKB-KW"/>
</dbReference>
<evidence type="ECO:0000256" key="8">
    <source>
        <dbReference type="PROSITE-ProRule" id="PRU10052"/>
    </source>
</evidence>
<accession>A0A7N1A8T9</accession>
<dbReference type="SMART" id="SM00710">
    <property type="entry name" value="PbH1"/>
    <property type="match status" value="4"/>
</dbReference>
<evidence type="ECO:0000256" key="5">
    <source>
        <dbReference type="ARBA" id="ARBA00022801"/>
    </source>
</evidence>
<keyword evidence="6 9" id="KW-0326">Glycosidase</keyword>
<dbReference type="InterPro" id="IPR011050">
    <property type="entry name" value="Pectin_lyase_fold/virulence"/>
</dbReference>
<evidence type="ECO:0000256" key="2">
    <source>
        <dbReference type="ARBA" id="ARBA00008834"/>
    </source>
</evidence>
<comment type="similarity">
    <text evidence="2 9">Belongs to the glycosyl hydrolase 28 family.</text>
</comment>
<evidence type="ECO:0000256" key="9">
    <source>
        <dbReference type="RuleBase" id="RU361169"/>
    </source>
</evidence>
<dbReference type="Gramene" id="Kaladp0550s0069.1.v1.1">
    <property type="protein sequence ID" value="Kaladp0550s0069.1.v1.1"/>
    <property type="gene ID" value="Kaladp0550s0069.v1.1"/>
</dbReference>
<dbReference type="AlphaFoldDB" id="A0A7N1A8T9"/>
<evidence type="ECO:0000313" key="11">
    <source>
        <dbReference type="Proteomes" id="UP000594263"/>
    </source>
</evidence>
<feature type="active site" evidence="8">
    <location>
        <position position="209"/>
    </location>
</feature>
<dbReference type="SUPFAM" id="SSF51126">
    <property type="entry name" value="Pectin lyase-like"/>
    <property type="match status" value="1"/>
</dbReference>
<dbReference type="InterPro" id="IPR012334">
    <property type="entry name" value="Pectin_lyas_fold"/>
</dbReference>
<sequence>MKYGAKGDGRTNDAPAFQKAWKDVCSRGGTLLIPKGNTFLLYPTEFEGPCKSSGVHVQVLGKIVSPTQKQAWEKQCNDWISFLQINNLVVDGSGEFNGNGEVWWSKRLNCGDRPTNIAFNRCTNLKVSGINSRNSARNHFSISHCDGAVISDITAIAPEDSPNTDGIDISHSTDIIVKDSRIGSGDDCIAINNLCQSINISNIDCGPGHGISVGSLGKGGEEAQVEDIHVHDCKFTGTSNGARIKTWVGGEGYARSITFDQLVMSNVENPIIINQNYFDHKESTVAISDVKFLNIQGTCQGKHAIIFDCSSYGSGCTDIEIKNVKITGDDADALCKNAQVEQSLTSPEVICS</sequence>
<organism evidence="10 11">
    <name type="scientific">Kalanchoe fedtschenkoi</name>
    <name type="common">Lavender scallops</name>
    <name type="synonym">South American air plant</name>
    <dbReference type="NCBI Taxonomy" id="63787"/>
    <lineage>
        <taxon>Eukaryota</taxon>
        <taxon>Viridiplantae</taxon>
        <taxon>Streptophyta</taxon>
        <taxon>Embryophyta</taxon>
        <taxon>Tracheophyta</taxon>
        <taxon>Spermatophyta</taxon>
        <taxon>Magnoliopsida</taxon>
        <taxon>eudicotyledons</taxon>
        <taxon>Gunneridae</taxon>
        <taxon>Pentapetalae</taxon>
        <taxon>Saxifragales</taxon>
        <taxon>Crassulaceae</taxon>
        <taxon>Kalanchoe</taxon>
    </lineage>
</organism>
<keyword evidence="11" id="KW-1185">Reference proteome</keyword>
<dbReference type="PROSITE" id="PS00502">
    <property type="entry name" value="POLYGALACTURONASE"/>
    <property type="match status" value="1"/>
</dbReference>
<dbReference type="InterPro" id="IPR006626">
    <property type="entry name" value="PbH1"/>
</dbReference>
<name>A0A7N1A8T9_KALFE</name>
<dbReference type="OMA" id="IMVASEN"/>
<dbReference type="Gene3D" id="2.160.20.10">
    <property type="entry name" value="Single-stranded right-handed beta-helix, Pectin lyase-like"/>
    <property type="match status" value="1"/>
</dbReference>
<evidence type="ECO:0000256" key="4">
    <source>
        <dbReference type="ARBA" id="ARBA00022525"/>
    </source>
</evidence>
<evidence type="ECO:0000313" key="10">
    <source>
        <dbReference type="EnsemblPlants" id="Kaladp0550s0069.1.v1.1"/>
    </source>
</evidence>
<dbReference type="GO" id="GO:0004650">
    <property type="term" value="F:polygalacturonase activity"/>
    <property type="evidence" value="ECO:0007669"/>
    <property type="project" value="InterPro"/>
</dbReference>
<evidence type="ECO:0000256" key="7">
    <source>
        <dbReference type="ARBA" id="ARBA00023316"/>
    </source>
</evidence>
<evidence type="ECO:0008006" key="12">
    <source>
        <dbReference type="Google" id="ProtNLM"/>
    </source>
</evidence>
<keyword evidence="7" id="KW-0961">Cell wall biogenesis/degradation</keyword>
<keyword evidence="4" id="KW-0964">Secreted</keyword>
<dbReference type="GO" id="GO:0005975">
    <property type="term" value="P:carbohydrate metabolic process"/>
    <property type="evidence" value="ECO:0007669"/>
    <property type="project" value="InterPro"/>
</dbReference>
<evidence type="ECO:0000256" key="6">
    <source>
        <dbReference type="ARBA" id="ARBA00023295"/>
    </source>
</evidence>
<dbReference type="EnsemblPlants" id="Kaladp0550s0069.1.v1.1">
    <property type="protein sequence ID" value="Kaladp0550s0069.1.v1.1"/>
    <property type="gene ID" value="Kaladp0550s0069.v1.1"/>
</dbReference>
<keyword evidence="3" id="KW-0134">Cell wall</keyword>
<dbReference type="InterPro" id="IPR000743">
    <property type="entry name" value="Glyco_hydro_28"/>
</dbReference>
<keyword evidence="5 9" id="KW-0378">Hydrolase</keyword>
<protein>
    <recommendedName>
        <fullName evidence="12">Polygalacturonase</fullName>
    </recommendedName>
</protein>
<comment type="subcellular location">
    <subcellularLocation>
        <location evidence="1">Secreted</location>
        <location evidence="1">Cell wall</location>
    </subcellularLocation>
</comment>
<reference evidence="10" key="1">
    <citation type="submission" date="2021-01" db="UniProtKB">
        <authorList>
            <consortium name="EnsemblPlants"/>
        </authorList>
    </citation>
    <scope>IDENTIFICATION</scope>
</reference>
<proteinExistence type="inferred from homology"/>
<evidence type="ECO:0000256" key="1">
    <source>
        <dbReference type="ARBA" id="ARBA00004191"/>
    </source>
</evidence>
<dbReference type="Pfam" id="PF00295">
    <property type="entry name" value="Glyco_hydro_28"/>
    <property type="match status" value="1"/>
</dbReference>